<comment type="caution">
    <text evidence="8">Lacks conserved residue(s) required for the propagation of feature annotation.</text>
</comment>
<dbReference type="EC" id="2.3.1.234" evidence="8"/>
<dbReference type="GO" id="GO:0005737">
    <property type="term" value="C:cytoplasm"/>
    <property type="evidence" value="ECO:0007669"/>
    <property type="project" value="UniProtKB-SubCell"/>
</dbReference>
<dbReference type="EMBL" id="MFLV01000014">
    <property type="protein sequence ID" value="OGG71572.1"/>
    <property type="molecule type" value="Genomic_DNA"/>
</dbReference>
<dbReference type="STRING" id="1798508.A3A35_01735"/>
<keyword evidence="5 8" id="KW-0408">Iron</keyword>
<dbReference type="Proteomes" id="UP000179115">
    <property type="component" value="Unassembled WGS sequence"/>
</dbReference>
<protein>
    <recommendedName>
        <fullName evidence="8">tRNA N6-adenosine threonylcarbamoyltransferase</fullName>
        <ecNumber evidence="8">2.3.1.234</ecNumber>
    </recommendedName>
    <alternativeName>
        <fullName evidence="8">N6-L-threonylcarbamoyladenine synthase</fullName>
        <shortName evidence="8">t(6)A synthase</shortName>
    </alternativeName>
    <alternativeName>
        <fullName evidence="8">t(6)A37 threonylcarbamoyladenosine biosynthesis protein TsaD</fullName>
    </alternativeName>
    <alternativeName>
        <fullName evidence="8">tRNA threonylcarbamoyladenosine biosynthesis protein TsaD</fullName>
    </alternativeName>
</protein>
<evidence type="ECO:0000256" key="4">
    <source>
        <dbReference type="ARBA" id="ARBA00022723"/>
    </source>
</evidence>
<comment type="similarity">
    <text evidence="8">Belongs to the KAE1 / TsaD family.</text>
</comment>
<feature type="binding site" evidence="8">
    <location>
        <position position="235"/>
    </location>
    <ligand>
        <name>substrate</name>
    </ligand>
</feature>
<evidence type="ECO:0000256" key="5">
    <source>
        <dbReference type="ARBA" id="ARBA00023004"/>
    </source>
</evidence>
<keyword evidence="1 8" id="KW-0963">Cytoplasm</keyword>
<comment type="cofactor">
    <cofactor evidence="8">
        <name>Fe(2+)</name>
        <dbReference type="ChEBI" id="CHEBI:29033"/>
    </cofactor>
    <text evidence="8">Binds 1 Fe(2+) ion per subunit.</text>
</comment>
<keyword evidence="3 8" id="KW-0819">tRNA processing</keyword>
<gene>
    <name evidence="8" type="primary">tsaD</name>
    <name evidence="10" type="ORF">A3A35_01735</name>
</gene>
<evidence type="ECO:0000256" key="7">
    <source>
        <dbReference type="ARBA" id="ARBA00048117"/>
    </source>
</evidence>
<dbReference type="GO" id="GO:0005506">
    <property type="term" value="F:iron ion binding"/>
    <property type="evidence" value="ECO:0007669"/>
    <property type="project" value="UniProtKB-UniRule"/>
</dbReference>
<keyword evidence="4 8" id="KW-0479">Metal-binding</keyword>
<keyword evidence="2 8" id="KW-0808">Transferase</keyword>
<sequence>MKILGIETSCDETAVSIVEAQGDFNTPVFTVLGNALYSQVKLHAEFGGVYPNLAKREHARNLVPLLEKTLTEAEVYFIGGKEFSEAQKTTLEELFSHEPELLKQFLVQIPKLATPDIDAIAVTHGPGLEPALWVGINFANALGLIWGKPVIPINHMEGHIFSAMLQEKSEARNPKLEIGATQFPILALLISGGHTELVLMKNWFEYELIGETLDDAVGEAFDKVGRMLSLPYPGGPEISKLAEKSRMSGEKPAYPLPRPMLKSDTCDFSFAGLKTAVLYTLKKIPELSENKKEHIAHEFENAVTEVLVVKTKKALEKTSARTLVLGGGVSANIHIRRSFKKLVEREFPGVALLIPEEKLTTDNAVMIAVAGYFRALQGIPAGAELRARGELRLA</sequence>
<evidence type="ECO:0000313" key="10">
    <source>
        <dbReference type="EMBL" id="OGG71572.1"/>
    </source>
</evidence>
<dbReference type="PRINTS" id="PR00789">
    <property type="entry name" value="OSIALOPTASE"/>
</dbReference>
<accession>A0A1F6EED1</accession>
<evidence type="ECO:0000256" key="1">
    <source>
        <dbReference type="ARBA" id="ARBA00022490"/>
    </source>
</evidence>
<proteinExistence type="inferred from homology"/>
<feature type="binding site" evidence="8">
    <location>
        <begin position="189"/>
        <end position="193"/>
    </location>
    <ligand>
        <name>substrate</name>
    </ligand>
</feature>
<evidence type="ECO:0000256" key="6">
    <source>
        <dbReference type="ARBA" id="ARBA00023315"/>
    </source>
</evidence>
<dbReference type="HAMAP" id="MF_01445">
    <property type="entry name" value="TsaD"/>
    <property type="match status" value="1"/>
</dbReference>
<dbReference type="InterPro" id="IPR017861">
    <property type="entry name" value="KAE1/TsaD"/>
</dbReference>
<comment type="catalytic activity">
    <reaction evidence="7 8">
        <text>L-threonylcarbamoyladenylate + adenosine(37) in tRNA = N(6)-L-threonylcarbamoyladenosine(37) in tRNA + AMP + H(+)</text>
        <dbReference type="Rhea" id="RHEA:37059"/>
        <dbReference type="Rhea" id="RHEA-COMP:10162"/>
        <dbReference type="Rhea" id="RHEA-COMP:10163"/>
        <dbReference type="ChEBI" id="CHEBI:15378"/>
        <dbReference type="ChEBI" id="CHEBI:73682"/>
        <dbReference type="ChEBI" id="CHEBI:74411"/>
        <dbReference type="ChEBI" id="CHEBI:74418"/>
        <dbReference type="ChEBI" id="CHEBI:456215"/>
        <dbReference type="EC" id="2.3.1.234"/>
    </reaction>
</comment>
<dbReference type="InterPro" id="IPR043129">
    <property type="entry name" value="ATPase_NBD"/>
</dbReference>
<feature type="binding site" evidence="8">
    <location>
        <position position="159"/>
    </location>
    <ligand>
        <name>Fe cation</name>
        <dbReference type="ChEBI" id="CHEBI:24875"/>
    </ligand>
</feature>
<feature type="binding site" evidence="8">
    <location>
        <position position="155"/>
    </location>
    <ligand>
        <name>Fe cation</name>
        <dbReference type="ChEBI" id="CHEBI:24875"/>
    </ligand>
</feature>
<dbReference type="InterPro" id="IPR022450">
    <property type="entry name" value="TsaD"/>
</dbReference>
<dbReference type="NCBIfam" id="TIGR00329">
    <property type="entry name" value="gcp_kae1"/>
    <property type="match status" value="1"/>
</dbReference>
<comment type="caution">
    <text evidence="10">The sequence shown here is derived from an EMBL/GenBank/DDBJ whole genome shotgun (WGS) entry which is preliminary data.</text>
</comment>
<evidence type="ECO:0000313" key="11">
    <source>
        <dbReference type="Proteomes" id="UP000179115"/>
    </source>
</evidence>
<feature type="binding site" evidence="8">
    <location>
        <position position="362"/>
    </location>
    <ligand>
        <name>Fe cation</name>
        <dbReference type="ChEBI" id="CHEBI:24875"/>
    </ligand>
</feature>
<reference evidence="10 11" key="1">
    <citation type="journal article" date="2016" name="Nat. Commun.">
        <title>Thousands of microbial genomes shed light on interconnected biogeochemical processes in an aquifer system.</title>
        <authorList>
            <person name="Anantharaman K."/>
            <person name="Brown C.T."/>
            <person name="Hug L.A."/>
            <person name="Sharon I."/>
            <person name="Castelle C.J."/>
            <person name="Probst A.J."/>
            <person name="Thomas B.C."/>
            <person name="Singh A."/>
            <person name="Wilkins M.J."/>
            <person name="Karaoz U."/>
            <person name="Brodie E.L."/>
            <person name="Williams K.H."/>
            <person name="Hubbard S.S."/>
            <person name="Banfield J.F."/>
        </authorList>
    </citation>
    <scope>NUCLEOTIDE SEQUENCE [LARGE SCALE GENOMIC DNA]</scope>
</reference>
<organism evidence="10 11">
    <name type="scientific">Candidatus Kaiserbacteria bacterium RIFCSPLOWO2_01_FULL_51_21</name>
    <dbReference type="NCBI Taxonomy" id="1798508"/>
    <lineage>
        <taxon>Bacteria</taxon>
        <taxon>Candidatus Kaiseribacteriota</taxon>
    </lineage>
</organism>
<evidence type="ECO:0000256" key="2">
    <source>
        <dbReference type="ARBA" id="ARBA00022679"/>
    </source>
</evidence>
<dbReference type="SUPFAM" id="SSF53067">
    <property type="entry name" value="Actin-like ATPase domain"/>
    <property type="match status" value="2"/>
</dbReference>
<feature type="binding site" evidence="8">
    <location>
        <position position="332"/>
    </location>
    <ligand>
        <name>substrate</name>
    </ligand>
</feature>
<feature type="domain" description="Gcp-like" evidence="9">
    <location>
        <begin position="30"/>
        <end position="75"/>
    </location>
</feature>
<dbReference type="CDD" id="cd24133">
    <property type="entry name" value="ASKHA_NBD_TsaD_bac"/>
    <property type="match status" value="1"/>
</dbReference>
<evidence type="ECO:0000256" key="8">
    <source>
        <dbReference type="HAMAP-Rule" id="MF_01445"/>
    </source>
</evidence>
<comment type="subcellular location">
    <subcellularLocation>
        <location evidence="8">Cytoplasm</location>
    </subcellularLocation>
</comment>
<dbReference type="FunFam" id="3.30.420.40:FF:000040">
    <property type="entry name" value="tRNA N6-adenosine threonylcarbamoyltransferase"/>
    <property type="match status" value="1"/>
</dbReference>
<dbReference type="AlphaFoldDB" id="A0A1F6EED1"/>
<dbReference type="GO" id="GO:0002949">
    <property type="term" value="P:tRNA threonylcarbamoyladenosine modification"/>
    <property type="evidence" value="ECO:0007669"/>
    <property type="project" value="UniProtKB-UniRule"/>
</dbReference>
<evidence type="ECO:0000256" key="3">
    <source>
        <dbReference type="ARBA" id="ARBA00022694"/>
    </source>
</evidence>
<keyword evidence="6 8" id="KW-0012">Acyltransferase</keyword>
<evidence type="ECO:0000259" key="9">
    <source>
        <dbReference type="Pfam" id="PF00814"/>
    </source>
</evidence>
<dbReference type="InterPro" id="IPR000905">
    <property type="entry name" value="Gcp-like_dom"/>
</dbReference>
<feature type="domain" description="Gcp-like" evidence="9">
    <location>
        <begin position="111"/>
        <end position="368"/>
    </location>
</feature>
<feature type="binding site" evidence="8">
    <location>
        <position position="222"/>
    </location>
    <ligand>
        <name>substrate</name>
    </ligand>
</feature>
<dbReference type="PANTHER" id="PTHR11735:SF6">
    <property type="entry name" value="TRNA N6-ADENOSINE THREONYLCARBAMOYLTRANSFERASE, MITOCHONDRIAL"/>
    <property type="match status" value="1"/>
</dbReference>
<comment type="function">
    <text evidence="8">Required for the formation of a threonylcarbamoyl group on adenosine at position 37 (t(6)A37) in tRNAs that read codons beginning with adenine. Is involved in the transfer of the threonylcarbamoyl moiety of threonylcarbamoyl-AMP (TC-AMP) to the N6 group of A37, together with TsaE and TsaB. TsaD likely plays a direct catalytic role in this reaction.</text>
</comment>
<dbReference type="GO" id="GO:0061711">
    <property type="term" value="F:tRNA N(6)-L-threonylcarbamoyladenine synthase activity"/>
    <property type="evidence" value="ECO:0007669"/>
    <property type="project" value="UniProtKB-EC"/>
</dbReference>
<dbReference type="Gene3D" id="3.30.420.40">
    <property type="match status" value="3"/>
</dbReference>
<name>A0A1F6EED1_9BACT</name>
<dbReference type="Pfam" id="PF00814">
    <property type="entry name" value="TsaD"/>
    <property type="match status" value="2"/>
</dbReference>
<dbReference type="PANTHER" id="PTHR11735">
    <property type="entry name" value="TRNA N6-ADENOSINE THREONYLCARBAMOYLTRANSFERASE"/>
    <property type="match status" value="1"/>
</dbReference>